<dbReference type="AlphaFoldDB" id="A0AAW1R351"/>
<proteinExistence type="predicted"/>
<dbReference type="Proteomes" id="UP001438707">
    <property type="component" value="Unassembled WGS sequence"/>
</dbReference>
<evidence type="ECO:0000256" key="1">
    <source>
        <dbReference type="SAM" id="MobiDB-lite"/>
    </source>
</evidence>
<feature type="compositionally biased region" description="Basic residues" evidence="1">
    <location>
        <begin position="54"/>
        <end position="64"/>
    </location>
</feature>
<feature type="compositionally biased region" description="Basic and acidic residues" evidence="1">
    <location>
        <begin position="84"/>
        <end position="93"/>
    </location>
</feature>
<reference evidence="2 3" key="1">
    <citation type="journal article" date="2024" name="Nat. Commun.">
        <title>Phylogenomics reveals the evolutionary origins of lichenization in chlorophyte algae.</title>
        <authorList>
            <person name="Puginier C."/>
            <person name="Libourel C."/>
            <person name="Otte J."/>
            <person name="Skaloud P."/>
            <person name="Haon M."/>
            <person name="Grisel S."/>
            <person name="Petersen M."/>
            <person name="Berrin J.G."/>
            <person name="Delaux P.M."/>
            <person name="Dal Grande F."/>
            <person name="Keller J."/>
        </authorList>
    </citation>
    <scope>NUCLEOTIDE SEQUENCE [LARGE SCALE GENOMIC DNA]</scope>
    <source>
        <strain evidence="2 3">SAG 2145</strain>
    </source>
</reference>
<evidence type="ECO:0000313" key="2">
    <source>
        <dbReference type="EMBL" id="KAK9828228.1"/>
    </source>
</evidence>
<accession>A0AAW1R351</accession>
<evidence type="ECO:0000313" key="3">
    <source>
        <dbReference type="Proteomes" id="UP001438707"/>
    </source>
</evidence>
<gene>
    <name evidence="2" type="ORF">WJX74_004448</name>
</gene>
<name>A0AAW1R351_9CHLO</name>
<organism evidence="2 3">
    <name type="scientific">Apatococcus lobatus</name>
    <dbReference type="NCBI Taxonomy" id="904363"/>
    <lineage>
        <taxon>Eukaryota</taxon>
        <taxon>Viridiplantae</taxon>
        <taxon>Chlorophyta</taxon>
        <taxon>core chlorophytes</taxon>
        <taxon>Trebouxiophyceae</taxon>
        <taxon>Chlorellales</taxon>
        <taxon>Chlorellaceae</taxon>
        <taxon>Apatococcus</taxon>
    </lineage>
</organism>
<sequence>MLRKLLEHFTLKLGSRSSCEAGRWSRLLSTATSTSDLLAWQRANNLKGIESQRARKALRPKASGRNRFDANSQKQRQIRKATKERKENKTHNLAVRDEIRIRRWRADAESAAVEPPVQQQNEAVPT</sequence>
<comment type="caution">
    <text evidence="2">The sequence shown here is derived from an EMBL/GenBank/DDBJ whole genome shotgun (WGS) entry which is preliminary data.</text>
</comment>
<protein>
    <submittedName>
        <fullName evidence="2">Uncharacterized protein</fullName>
    </submittedName>
</protein>
<feature type="region of interest" description="Disordered" evidence="1">
    <location>
        <begin position="51"/>
        <end position="93"/>
    </location>
</feature>
<dbReference type="EMBL" id="JALJOS010000016">
    <property type="protein sequence ID" value="KAK9828228.1"/>
    <property type="molecule type" value="Genomic_DNA"/>
</dbReference>
<keyword evidence="3" id="KW-1185">Reference proteome</keyword>